<sequence>MTFKSAAILIFVTVLWGFNFTVIEVGLQDMPPFLLASFRFLLAFFPAVLIVPPPQCSFRLIAAFALFSGIGQFSLLFFGIQLGASSGLASVLLQSQVFFSIIISFFVFGERINGLTGVGLVLAVIGASVILVVNSGSPTFVGIVFLLAAALCWSIANIVTKKAGAVNMISFIVWTSAVPIIPLFMAALVTNGQAVVRHSIMEIDAIEILCLIYLGYVTTLFGYGLFSQMIKQHGVSKVAPFTLAVPVFGLIFSYLIFGDRLSSPELIGVGLIMLGLVSIVLLPKLQVSKPAVKSSRTAPRNV</sequence>
<evidence type="ECO:0000259" key="6">
    <source>
        <dbReference type="Pfam" id="PF00892"/>
    </source>
</evidence>
<dbReference type="Pfam" id="PF00892">
    <property type="entry name" value="EamA"/>
    <property type="match status" value="2"/>
</dbReference>
<keyword evidence="2 5" id="KW-0812">Transmembrane</keyword>
<feature type="transmembrane region" description="Helical" evidence="5">
    <location>
        <begin position="171"/>
        <end position="190"/>
    </location>
</feature>
<evidence type="ECO:0000256" key="5">
    <source>
        <dbReference type="SAM" id="Phobius"/>
    </source>
</evidence>
<dbReference type="GO" id="GO:0016020">
    <property type="term" value="C:membrane"/>
    <property type="evidence" value="ECO:0007669"/>
    <property type="project" value="UniProtKB-SubCell"/>
</dbReference>
<feature type="transmembrane region" description="Helical" evidence="5">
    <location>
        <begin position="139"/>
        <end position="159"/>
    </location>
</feature>
<feature type="transmembrane region" description="Helical" evidence="5">
    <location>
        <begin position="33"/>
        <end position="51"/>
    </location>
</feature>
<evidence type="ECO:0000256" key="2">
    <source>
        <dbReference type="ARBA" id="ARBA00022692"/>
    </source>
</evidence>
<dbReference type="SUPFAM" id="SSF103481">
    <property type="entry name" value="Multidrug resistance efflux transporter EmrE"/>
    <property type="match status" value="2"/>
</dbReference>
<dbReference type="FunCoup" id="A0A423PJ41">
    <property type="interactions" value="106"/>
</dbReference>
<gene>
    <name evidence="7" type="ORF">SAJA_12565</name>
</gene>
<name>A0A423PJ41_9GAMM</name>
<comment type="subcellular location">
    <subcellularLocation>
        <location evidence="1">Membrane</location>
        <topology evidence="1">Multi-pass membrane protein</topology>
    </subcellularLocation>
</comment>
<accession>A0A423PJ41</accession>
<feature type="domain" description="EamA" evidence="6">
    <location>
        <begin position="7"/>
        <end position="131"/>
    </location>
</feature>
<dbReference type="InterPro" id="IPR000620">
    <property type="entry name" value="EamA_dom"/>
</dbReference>
<feature type="domain" description="EamA" evidence="6">
    <location>
        <begin position="142"/>
        <end position="280"/>
    </location>
</feature>
<feature type="transmembrane region" description="Helical" evidence="5">
    <location>
        <begin position="115"/>
        <end position="133"/>
    </location>
</feature>
<keyword evidence="8" id="KW-1185">Reference proteome</keyword>
<dbReference type="OrthoDB" id="7158585at2"/>
<keyword evidence="4 5" id="KW-0472">Membrane</keyword>
<reference evidence="7 8" key="1">
    <citation type="submission" date="2013-10" db="EMBL/GenBank/DDBJ databases">
        <title>Salinisphaera japonica YTM-1 Genome Sequencing.</title>
        <authorList>
            <person name="Lai Q."/>
            <person name="Li C."/>
            <person name="Shao Z."/>
        </authorList>
    </citation>
    <scope>NUCLEOTIDE SEQUENCE [LARGE SCALE GENOMIC DNA]</scope>
    <source>
        <strain evidence="7 8">YTM-1</strain>
    </source>
</reference>
<dbReference type="EMBL" id="AYKG01000045">
    <property type="protein sequence ID" value="ROO25614.1"/>
    <property type="molecule type" value="Genomic_DNA"/>
</dbReference>
<protein>
    <submittedName>
        <fullName evidence="7">O-acetylserine/cysteine export protein</fullName>
    </submittedName>
</protein>
<dbReference type="PANTHER" id="PTHR32322:SF9">
    <property type="entry name" value="AMINO-ACID METABOLITE EFFLUX PUMP-RELATED"/>
    <property type="match status" value="1"/>
</dbReference>
<feature type="transmembrane region" description="Helical" evidence="5">
    <location>
        <begin position="238"/>
        <end position="257"/>
    </location>
</feature>
<organism evidence="7 8">
    <name type="scientific">Salinisphaera japonica YTM-1</name>
    <dbReference type="NCBI Taxonomy" id="1209778"/>
    <lineage>
        <taxon>Bacteria</taxon>
        <taxon>Pseudomonadati</taxon>
        <taxon>Pseudomonadota</taxon>
        <taxon>Gammaproteobacteria</taxon>
        <taxon>Salinisphaerales</taxon>
        <taxon>Salinisphaeraceae</taxon>
        <taxon>Salinisphaera</taxon>
    </lineage>
</organism>
<evidence type="ECO:0000256" key="4">
    <source>
        <dbReference type="ARBA" id="ARBA00023136"/>
    </source>
</evidence>
<dbReference type="Proteomes" id="UP000285310">
    <property type="component" value="Unassembled WGS sequence"/>
</dbReference>
<dbReference type="AlphaFoldDB" id="A0A423PJ41"/>
<dbReference type="InParanoid" id="A0A423PJ41"/>
<comment type="caution">
    <text evidence="7">The sequence shown here is derived from an EMBL/GenBank/DDBJ whole genome shotgun (WGS) entry which is preliminary data.</text>
</comment>
<feature type="transmembrane region" description="Helical" evidence="5">
    <location>
        <begin position="205"/>
        <end position="226"/>
    </location>
</feature>
<feature type="transmembrane region" description="Helical" evidence="5">
    <location>
        <begin position="7"/>
        <end position="27"/>
    </location>
</feature>
<feature type="transmembrane region" description="Helical" evidence="5">
    <location>
        <begin position="58"/>
        <end position="80"/>
    </location>
</feature>
<keyword evidence="3 5" id="KW-1133">Transmembrane helix</keyword>
<feature type="transmembrane region" description="Helical" evidence="5">
    <location>
        <begin position="263"/>
        <end position="283"/>
    </location>
</feature>
<feature type="transmembrane region" description="Helical" evidence="5">
    <location>
        <begin position="86"/>
        <end position="108"/>
    </location>
</feature>
<evidence type="ECO:0000313" key="8">
    <source>
        <dbReference type="Proteomes" id="UP000285310"/>
    </source>
</evidence>
<evidence type="ECO:0000313" key="7">
    <source>
        <dbReference type="EMBL" id="ROO25614.1"/>
    </source>
</evidence>
<dbReference type="InterPro" id="IPR037185">
    <property type="entry name" value="EmrE-like"/>
</dbReference>
<dbReference type="PANTHER" id="PTHR32322">
    <property type="entry name" value="INNER MEMBRANE TRANSPORTER"/>
    <property type="match status" value="1"/>
</dbReference>
<dbReference type="InterPro" id="IPR050638">
    <property type="entry name" value="AA-Vitamin_Transporters"/>
</dbReference>
<dbReference type="RefSeq" id="WP_123658979.1">
    <property type="nucleotide sequence ID" value="NZ_AYKG01000045.1"/>
</dbReference>
<proteinExistence type="predicted"/>
<evidence type="ECO:0000256" key="3">
    <source>
        <dbReference type="ARBA" id="ARBA00022989"/>
    </source>
</evidence>
<evidence type="ECO:0000256" key="1">
    <source>
        <dbReference type="ARBA" id="ARBA00004141"/>
    </source>
</evidence>